<dbReference type="Proteomes" id="UP000229434">
    <property type="component" value="Unassembled WGS sequence"/>
</dbReference>
<gene>
    <name evidence="1" type="ORF">BHC49_09340</name>
</gene>
<evidence type="ECO:0008006" key="3">
    <source>
        <dbReference type="Google" id="ProtNLM"/>
    </source>
</evidence>
<accession>A0A2N9XW45</accession>
<dbReference type="RefSeq" id="WP_100137878.1">
    <property type="nucleotide sequence ID" value="NZ_MEIS01000118.1"/>
</dbReference>
<reference evidence="1 2" key="1">
    <citation type="journal article" date="2017" name="MBio">
        <title>Type VI secretion-mediated competition in the bee gut microbiome.</title>
        <authorList>
            <person name="Steele M.I."/>
            <person name="Kwong W.K."/>
            <person name="Powell J.E."/>
            <person name="Whiteley M."/>
            <person name="Moran N.A."/>
        </authorList>
    </citation>
    <scope>NUCLEOTIDE SEQUENCE [LARGE SCALE GENOMIC DNA]</scope>
    <source>
        <strain evidence="1 2">Nev3CBA3</strain>
    </source>
</reference>
<proteinExistence type="predicted"/>
<dbReference type="AlphaFoldDB" id="A0A2N9XW45"/>
<name>A0A2N9XW45_9NEIS</name>
<protein>
    <recommendedName>
        <fullName evidence="3">DUF3037 domain-containing protein</fullName>
    </recommendedName>
</protein>
<evidence type="ECO:0000313" key="1">
    <source>
        <dbReference type="EMBL" id="PIT53891.1"/>
    </source>
</evidence>
<evidence type="ECO:0000313" key="2">
    <source>
        <dbReference type="Proteomes" id="UP000229434"/>
    </source>
</evidence>
<dbReference type="EMBL" id="MEIS01000118">
    <property type="protein sequence ID" value="PIT53891.1"/>
    <property type="molecule type" value="Genomic_DNA"/>
</dbReference>
<comment type="caution">
    <text evidence="1">The sequence shown here is derived from an EMBL/GenBank/DDBJ whole genome shotgun (WGS) entry which is preliminary data.</text>
</comment>
<organism evidence="1 2">
    <name type="scientific">Snodgrassella alvi</name>
    <dbReference type="NCBI Taxonomy" id="1196083"/>
    <lineage>
        <taxon>Bacteria</taxon>
        <taxon>Pseudomonadati</taxon>
        <taxon>Pseudomonadota</taxon>
        <taxon>Betaproteobacteria</taxon>
        <taxon>Neisseriales</taxon>
        <taxon>Neisseriaceae</taxon>
        <taxon>Snodgrassella</taxon>
    </lineage>
</organism>
<sequence length="115" mass="12921">MSDTSARWFVIRLSPDLATGELLNIGVGIIYNKQVFTKIIPNTKPFELLYGDHVKENLSFLLDLLKSSRDSFSALKSISPHLSFSSLNFVAGDSVEGILDRLYKSMIQIDRNLNN</sequence>